<accession>A0A5J5IQ93</accession>
<keyword evidence="1" id="KW-0175">Coiled coil</keyword>
<reference evidence="2 3" key="1">
    <citation type="submission" date="2019-09" db="EMBL/GenBank/DDBJ databases">
        <title>Draft genome sequence of Ginsengibacter sp. BR5-29.</title>
        <authorList>
            <person name="Im W.-T."/>
        </authorList>
    </citation>
    <scope>NUCLEOTIDE SEQUENCE [LARGE SCALE GENOMIC DNA]</scope>
    <source>
        <strain evidence="2 3">BR5-29</strain>
    </source>
</reference>
<evidence type="ECO:0000313" key="2">
    <source>
        <dbReference type="EMBL" id="KAA9042194.1"/>
    </source>
</evidence>
<dbReference type="AlphaFoldDB" id="A0A5J5IQ93"/>
<evidence type="ECO:0000256" key="1">
    <source>
        <dbReference type="SAM" id="Coils"/>
    </source>
</evidence>
<dbReference type="EMBL" id="VYQF01000001">
    <property type="protein sequence ID" value="KAA9042194.1"/>
    <property type="molecule type" value="Genomic_DNA"/>
</dbReference>
<keyword evidence="3" id="KW-1185">Reference proteome</keyword>
<comment type="caution">
    <text evidence="2">The sequence shown here is derived from an EMBL/GenBank/DDBJ whole genome shotgun (WGS) entry which is preliminary data.</text>
</comment>
<dbReference type="Proteomes" id="UP000326903">
    <property type="component" value="Unassembled WGS sequence"/>
</dbReference>
<proteinExistence type="predicted"/>
<name>A0A5J5IQ93_9BACT</name>
<sequence>MTNEEIATNKLEQIANVSDLNAAIKRLERKKFLLEENLKDDFHSVLESLKPANILKHTLHEVQESTELKHNLFKVALGLGAGYFSRKLVVGKSAGILKKALGTALQYGITNFISKRNDKDDEIGFRPKRKNLFKRILSI</sequence>
<dbReference type="RefSeq" id="WP_150414323.1">
    <property type="nucleotide sequence ID" value="NZ_VYQF01000001.1"/>
</dbReference>
<protein>
    <submittedName>
        <fullName evidence="2">Uncharacterized protein</fullName>
    </submittedName>
</protein>
<evidence type="ECO:0000313" key="3">
    <source>
        <dbReference type="Proteomes" id="UP000326903"/>
    </source>
</evidence>
<organism evidence="2 3">
    <name type="scientific">Ginsengibacter hankyongi</name>
    <dbReference type="NCBI Taxonomy" id="2607284"/>
    <lineage>
        <taxon>Bacteria</taxon>
        <taxon>Pseudomonadati</taxon>
        <taxon>Bacteroidota</taxon>
        <taxon>Chitinophagia</taxon>
        <taxon>Chitinophagales</taxon>
        <taxon>Chitinophagaceae</taxon>
        <taxon>Ginsengibacter</taxon>
    </lineage>
</organism>
<feature type="coiled-coil region" evidence="1">
    <location>
        <begin position="10"/>
        <end position="37"/>
    </location>
</feature>
<gene>
    <name evidence="2" type="ORF">FW778_09325</name>
</gene>